<keyword evidence="6 9" id="KW-0648">Protein biosynthesis</keyword>
<evidence type="ECO:0000313" key="11">
    <source>
        <dbReference type="EMBL" id="GBO08632.1"/>
    </source>
</evidence>
<organism evidence="11 13">
    <name type="scientific">Araneus ventricosus</name>
    <name type="common">Orbweaver spider</name>
    <name type="synonym">Epeira ventricosa</name>
    <dbReference type="NCBI Taxonomy" id="182803"/>
    <lineage>
        <taxon>Eukaryota</taxon>
        <taxon>Metazoa</taxon>
        <taxon>Ecdysozoa</taxon>
        <taxon>Arthropoda</taxon>
        <taxon>Chelicerata</taxon>
        <taxon>Arachnida</taxon>
        <taxon>Araneae</taxon>
        <taxon>Araneomorphae</taxon>
        <taxon>Entelegynae</taxon>
        <taxon>Araneoidea</taxon>
        <taxon>Araneidae</taxon>
        <taxon>Araneus</taxon>
    </lineage>
</organism>
<dbReference type="Gene3D" id="3.90.740.10">
    <property type="entry name" value="Valyl/Leucyl/Isoleucyl-tRNA synthetase, editing domain"/>
    <property type="match status" value="1"/>
</dbReference>
<dbReference type="OrthoDB" id="10264412at2759"/>
<keyword evidence="4 9" id="KW-0547">Nucleotide-binding</keyword>
<dbReference type="InterPro" id="IPR014729">
    <property type="entry name" value="Rossmann-like_a/b/a_fold"/>
</dbReference>
<dbReference type="GO" id="GO:0002161">
    <property type="term" value="F:aminoacyl-tRNA deacylase activity"/>
    <property type="evidence" value="ECO:0007669"/>
    <property type="project" value="InterPro"/>
</dbReference>
<keyword evidence="13" id="KW-1185">Reference proteome</keyword>
<gene>
    <name evidence="11" type="primary">Iars2_1</name>
    <name evidence="12" type="synonym">Iars2_4</name>
    <name evidence="12" type="ORF">AVEN_273712_1</name>
    <name evidence="11" type="ORF">AVEN_5649_1</name>
</gene>
<keyword evidence="7 9" id="KW-0030">Aminoacyl-tRNA synthetase</keyword>
<dbReference type="PANTHER" id="PTHR42765">
    <property type="entry name" value="SOLEUCYL-TRNA SYNTHETASE"/>
    <property type="match status" value="1"/>
</dbReference>
<dbReference type="EMBL" id="BGPR01034310">
    <property type="protein sequence ID" value="GBO08633.1"/>
    <property type="molecule type" value="Genomic_DNA"/>
</dbReference>
<dbReference type="Proteomes" id="UP000499080">
    <property type="component" value="Unassembled WGS sequence"/>
</dbReference>
<keyword evidence="5 9" id="KW-0067">ATP-binding</keyword>
<sequence>MIYSVKKVLLRERLLNFTRIKLLCRQQSSTSYKDSLLLPQTKFPHKVNTKNRRERDRSIEVDAKFEELYEKQKAKQEQKKFILHDGPPYANGDVHIGHAVNKILKDITVRSELVKNKRIIFTPGWDCHGLPIELKVLKENYKSEASISEIDIRQKAFSFSQKIIEKQKASFMKWGILADWSNSYITCKPHYVIQQLHIFQDLYEKGIIFQDHKPVFWSPDNRTSLAEAELEYNLSHISPSLFVKFSVKKCPDVIKAHLSPGSNLSVLIWTTTPWSLPANQAVCYAPNQKYCVAFCSSKKECYLIAQEMLPFLEKSLKLELNVTTAFEEAFVPMMDQFENPSVIELLRLREELPSHDPFEFVIRVKLLTTEELLHGSKQMEIRGCQVQTVWWVLQDFPTISLQFFTNWARHMRTSVVVQLSNVSICRTALVANGTLQFSQHCTVSCRIYSIPMGQELCQ</sequence>
<comment type="similarity">
    <text evidence="1 9">Belongs to the class-I aminoacyl-tRNA synthetase family.</text>
</comment>
<evidence type="ECO:0000256" key="3">
    <source>
        <dbReference type="ARBA" id="ARBA00022598"/>
    </source>
</evidence>
<keyword evidence="3 9" id="KW-0436">Ligase</keyword>
<evidence type="ECO:0000256" key="6">
    <source>
        <dbReference type="ARBA" id="ARBA00022917"/>
    </source>
</evidence>
<dbReference type="Pfam" id="PF00133">
    <property type="entry name" value="tRNA-synt_1"/>
    <property type="match status" value="1"/>
</dbReference>
<dbReference type="GO" id="GO:0004822">
    <property type="term" value="F:isoleucine-tRNA ligase activity"/>
    <property type="evidence" value="ECO:0007669"/>
    <property type="project" value="UniProtKB-EC"/>
</dbReference>
<comment type="caution">
    <text evidence="11">The sequence shown here is derived from an EMBL/GenBank/DDBJ whole genome shotgun (WGS) entry which is preliminary data.</text>
</comment>
<name>A0A4Y2U7K4_ARAVE</name>
<evidence type="ECO:0000256" key="4">
    <source>
        <dbReference type="ARBA" id="ARBA00022741"/>
    </source>
</evidence>
<dbReference type="PROSITE" id="PS00178">
    <property type="entry name" value="AA_TRNA_LIGASE_I"/>
    <property type="match status" value="1"/>
</dbReference>
<evidence type="ECO:0000313" key="13">
    <source>
        <dbReference type="Proteomes" id="UP000499080"/>
    </source>
</evidence>
<dbReference type="EC" id="6.1.1.5" evidence="2"/>
<reference evidence="11 13" key="1">
    <citation type="journal article" date="2019" name="Sci. Rep.">
        <title>Orb-weaving spider Araneus ventricosus genome elucidates the spidroin gene catalogue.</title>
        <authorList>
            <person name="Kono N."/>
            <person name="Nakamura H."/>
            <person name="Ohtoshi R."/>
            <person name="Moran D.A.P."/>
            <person name="Shinohara A."/>
            <person name="Yoshida Y."/>
            <person name="Fujiwara M."/>
            <person name="Mori M."/>
            <person name="Tomita M."/>
            <person name="Arakawa K."/>
        </authorList>
    </citation>
    <scope>NUCLEOTIDE SEQUENCE [LARGE SCALE GENOMIC DNA]</scope>
</reference>
<dbReference type="InterPro" id="IPR002300">
    <property type="entry name" value="aa-tRNA-synth_Ia"/>
</dbReference>
<evidence type="ECO:0000256" key="9">
    <source>
        <dbReference type="RuleBase" id="RU363035"/>
    </source>
</evidence>
<dbReference type="GO" id="GO:0005739">
    <property type="term" value="C:mitochondrion"/>
    <property type="evidence" value="ECO:0007669"/>
    <property type="project" value="TreeGrafter"/>
</dbReference>
<feature type="domain" description="Aminoacyl-tRNA synthetase class Ia" evidence="10">
    <location>
        <begin position="67"/>
        <end position="322"/>
    </location>
</feature>
<dbReference type="InterPro" id="IPR050081">
    <property type="entry name" value="Ile-tRNA_ligase"/>
</dbReference>
<dbReference type="SUPFAM" id="SSF50677">
    <property type="entry name" value="ValRS/IleRS/LeuRS editing domain"/>
    <property type="match status" value="1"/>
</dbReference>
<protein>
    <recommendedName>
        <fullName evidence="2">isoleucine--tRNA ligase</fullName>
        <ecNumber evidence="2">6.1.1.5</ecNumber>
    </recommendedName>
    <alternativeName>
        <fullName evidence="8">Isoleucyl-tRNA synthetase</fullName>
    </alternativeName>
</protein>
<evidence type="ECO:0000256" key="1">
    <source>
        <dbReference type="ARBA" id="ARBA00005594"/>
    </source>
</evidence>
<dbReference type="InterPro" id="IPR001412">
    <property type="entry name" value="aa-tRNA-synth_I_CS"/>
</dbReference>
<dbReference type="PRINTS" id="PR00984">
    <property type="entry name" value="TRNASYNTHILE"/>
</dbReference>
<dbReference type="EMBL" id="BGPR01034309">
    <property type="protein sequence ID" value="GBO08632.1"/>
    <property type="molecule type" value="Genomic_DNA"/>
</dbReference>
<accession>A0A4Y2U7K4</accession>
<dbReference type="GO" id="GO:0005524">
    <property type="term" value="F:ATP binding"/>
    <property type="evidence" value="ECO:0007669"/>
    <property type="project" value="UniProtKB-KW"/>
</dbReference>
<evidence type="ECO:0000256" key="7">
    <source>
        <dbReference type="ARBA" id="ARBA00023146"/>
    </source>
</evidence>
<proteinExistence type="inferred from homology"/>
<dbReference type="GO" id="GO:0032543">
    <property type="term" value="P:mitochondrial translation"/>
    <property type="evidence" value="ECO:0007669"/>
    <property type="project" value="TreeGrafter"/>
</dbReference>
<evidence type="ECO:0000256" key="8">
    <source>
        <dbReference type="ARBA" id="ARBA00032665"/>
    </source>
</evidence>
<evidence type="ECO:0000256" key="5">
    <source>
        <dbReference type="ARBA" id="ARBA00022840"/>
    </source>
</evidence>
<dbReference type="AlphaFoldDB" id="A0A4Y2U7K4"/>
<dbReference type="InterPro" id="IPR002301">
    <property type="entry name" value="Ile-tRNA-ligase"/>
</dbReference>
<dbReference type="Gene3D" id="3.40.50.620">
    <property type="entry name" value="HUPs"/>
    <property type="match status" value="1"/>
</dbReference>
<dbReference type="InterPro" id="IPR009008">
    <property type="entry name" value="Val/Leu/Ile-tRNA-synth_edit"/>
</dbReference>
<evidence type="ECO:0000313" key="12">
    <source>
        <dbReference type="EMBL" id="GBO08633.1"/>
    </source>
</evidence>
<evidence type="ECO:0000256" key="2">
    <source>
        <dbReference type="ARBA" id="ARBA00013165"/>
    </source>
</evidence>
<dbReference type="PANTHER" id="PTHR42765:SF1">
    <property type="entry name" value="ISOLEUCINE--TRNA LIGASE, MITOCHONDRIAL"/>
    <property type="match status" value="1"/>
</dbReference>
<dbReference type="SUPFAM" id="SSF52374">
    <property type="entry name" value="Nucleotidylyl transferase"/>
    <property type="match status" value="1"/>
</dbReference>
<dbReference type="GO" id="GO:0006428">
    <property type="term" value="P:isoleucyl-tRNA aminoacylation"/>
    <property type="evidence" value="ECO:0007669"/>
    <property type="project" value="InterPro"/>
</dbReference>
<evidence type="ECO:0000259" key="10">
    <source>
        <dbReference type="Pfam" id="PF00133"/>
    </source>
</evidence>